<sequence>MPTNRLVARKQVNGRLRCCMSNVIHLNFLDDPDSPACMRVRPKRKAHVVNRNALLAHFRPLDSARRRSDPGVIELIDSGRGRGPCCTGAVIGSSTIMSKACEDLMVISSGSEGNSPCWPARVGRRSAPIIHKAKKAHSTVSRRVSDFIAILDSDDDGPAAMSSFTEEHRQPTTTALSVSITIVGILPEGSLQLRCLTLVTASPLRMRQKILTPMAQRLATTSTLAPAVLHQGPDVDDILHRPFGDIDLDLSNANNDMADTNMNMDVDGWNSTTKARKERRGVKDVQVDADLAAEEYGGNKNGRKNPQDSPGSKTITCSSIKSSNKVRIASYELCNGTSGAENPPQTSTSSLAALSVSSAKSIPGRMTTEATSSTTTKEIEAPLSAFWIQEFHSSILGARPVTFRATLGCPTPNQVSQTTITIDVCHPRRTITLDHFLHTNLPTMHISTSFAKVAHRKNKVPAFQSEEKLMQTTSQPLVSDEVDPPLTPSQSLGISRAETLSGSPSDFWGIPFIYSLRLPKPVSEPSLCATRSVVMEPSLHVPVDIPSVATTTTTTSTSFTTPHTTSPVCLRCVPVSFEEFISKSPATKRSPLTQMRSAGSFPSQRSPRWFISVSFEKFIVNTARTSPSFAAPVASMPPPSQFDDVTGEATKDSQRPQRNGSQNNCIVKDETSVEVPPPRWP</sequence>
<keyword evidence="3" id="KW-1185">Reference proteome</keyword>
<organism evidence="2 3">
    <name type="scientific">Pisolithus tinctorius Marx 270</name>
    <dbReference type="NCBI Taxonomy" id="870435"/>
    <lineage>
        <taxon>Eukaryota</taxon>
        <taxon>Fungi</taxon>
        <taxon>Dikarya</taxon>
        <taxon>Basidiomycota</taxon>
        <taxon>Agaricomycotina</taxon>
        <taxon>Agaricomycetes</taxon>
        <taxon>Agaricomycetidae</taxon>
        <taxon>Boletales</taxon>
        <taxon>Sclerodermatineae</taxon>
        <taxon>Pisolithaceae</taxon>
        <taxon>Pisolithus</taxon>
    </lineage>
</organism>
<feature type="region of interest" description="Disordered" evidence="1">
    <location>
        <begin position="293"/>
        <end position="318"/>
    </location>
</feature>
<dbReference type="Proteomes" id="UP000054217">
    <property type="component" value="Unassembled WGS sequence"/>
</dbReference>
<reference evidence="2 3" key="1">
    <citation type="submission" date="2014-04" db="EMBL/GenBank/DDBJ databases">
        <authorList>
            <consortium name="DOE Joint Genome Institute"/>
            <person name="Kuo A."/>
            <person name="Kohler A."/>
            <person name="Costa M.D."/>
            <person name="Nagy L.G."/>
            <person name="Floudas D."/>
            <person name="Copeland A."/>
            <person name="Barry K.W."/>
            <person name="Cichocki N."/>
            <person name="Veneault-Fourrey C."/>
            <person name="LaButti K."/>
            <person name="Lindquist E.A."/>
            <person name="Lipzen A."/>
            <person name="Lundell T."/>
            <person name="Morin E."/>
            <person name="Murat C."/>
            <person name="Sun H."/>
            <person name="Tunlid A."/>
            <person name="Henrissat B."/>
            <person name="Grigoriev I.V."/>
            <person name="Hibbett D.S."/>
            <person name="Martin F."/>
            <person name="Nordberg H.P."/>
            <person name="Cantor M.N."/>
            <person name="Hua S.X."/>
        </authorList>
    </citation>
    <scope>NUCLEOTIDE SEQUENCE [LARGE SCALE GENOMIC DNA]</scope>
    <source>
        <strain evidence="2 3">Marx 270</strain>
    </source>
</reference>
<evidence type="ECO:0000256" key="1">
    <source>
        <dbReference type="SAM" id="MobiDB-lite"/>
    </source>
</evidence>
<evidence type="ECO:0000313" key="3">
    <source>
        <dbReference type="Proteomes" id="UP000054217"/>
    </source>
</evidence>
<gene>
    <name evidence="2" type="ORF">M404DRAFT_32841</name>
</gene>
<dbReference type="InParanoid" id="A0A0C3NNL5"/>
<feature type="compositionally biased region" description="Polar residues" evidence="1">
    <location>
        <begin position="656"/>
        <end position="665"/>
    </location>
</feature>
<dbReference type="HOGENOM" id="CLU_403902_0_0_1"/>
<protein>
    <submittedName>
        <fullName evidence="2">Uncharacterized protein</fullName>
    </submittedName>
</protein>
<accession>A0A0C3NNL5</accession>
<feature type="region of interest" description="Disordered" evidence="1">
    <location>
        <begin position="468"/>
        <end position="492"/>
    </location>
</feature>
<dbReference type="OrthoDB" id="10441471at2759"/>
<dbReference type="AlphaFoldDB" id="A0A0C3NNL5"/>
<evidence type="ECO:0000313" key="2">
    <source>
        <dbReference type="EMBL" id="KIN96878.1"/>
    </source>
</evidence>
<reference evidence="3" key="2">
    <citation type="submission" date="2015-01" db="EMBL/GenBank/DDBJ databases">
        <title>Evolutionary Origins and Diversification of the Mycorrhizal Mutualists.</title>
        <authorList>
            <consortium name="DOE Joint Genome Institute"/>
            <consortium name="Mycorrhizal Genomics Consortium"/>
            <person name="Kohler A."/>
            <person name="Kuo A."/>
            <person name="Nagy L.G."/>
            <person name="Floudas D."/>
            <person name="Copeland A."/>
            <person name="Barry K.W."/>
            <person name="Cichocki N."/>
            <person name="Veneault-Fourrey C."/>
            <person name="LaButti K."/>
            <person name="Lindquist E.A."/>
            <person name="Lipzen A."/>
            <person name="Lundell T."/>
            <person name="Morin E."/>
            <person name="Murat C."/>
            <person name="Riley R."/>
            <person name="Ohm R."/>
            <person name="Sun H."/>
            <person name="Tunlid A."/>
            <person name="Henrissat B."/>
            <person name="Grigoriev I.V."/>
            <person name="Hibbett D.S."/>
            <person name="Martin F."/>
        </authorList>
    </citation>
    <scope>NUCLEOTIDE SEQUENCE [LARGE SCALE GENOMIC DNA]</scope>
    <source>
        <strain evidence="3">Marx 270</strain>
    </source>
</reference>
<proteinExistence type="predicted"/>
<name>A0A0C3NNL5_PISTI</name>
<feature type="region of interest" description="Disordered" evidence="1">
    <location>
        <begin position="629"/>
        <end position="681"/>
    </location>
</feature>
<dbReference type="EMBL" id="KN832038">
    <property type="protein sequence ID" value="KIN96878.1"/>
    <property type="molecule type" value="Genomic_DNA"/>
</dbReference>